<dbReference type="STRING" id="1802363.A2682_00010"/>
<dbReference type="EMBL" id="MHST01000017">
    <property type="protein sequence ID" value="OHA48760.1"/>
    <property type="molecule type" value="Genomic_DNA"/>
</dbReference>
<proteinExistence type="predicted"/>
<evidence type="ECO:0000313" key="1">
    <source>
        <dbReference type="EMBL" id="OHA48760.1"/>
    </source>
</evidence>
<comment type="caution">
    <text evidence="1">The sequence shown here is derived from an EMBL/GenBank/DDBJ whole genome shotgun (WGS) entry which is preliminary data.</text>
</comment>
<accession>A0A1G2PKB3</accession>
<reference evidence="1 2" key="1">
    <citation type="journal article" date="2016" name="Nat. Commun.">
        <title>Thousands of microbial genomes shed light on interconnected biogeochemical processes in an aquifer system.</title>
        <authorList>
            <person name="Anantharaman K."/>
            <person name="Brown C.T."/>
            <person name="Hug L.A."/>
            <person name="Sharon I."/>
            <person name="Castelle C.J."/>
            <person name="Probst A.J."/>
            <person name="Thomas B.C."/>
            <person name="Singh A."/>
            <person name="Wilkins M.J."/>
            <person name="Karaoz U."/>
            <person name="Brodie E.L."/>
            <person name="Williams K.H."/>
            <person name="Hubbard S.S."/>
            <person name="Banfield J.F."/>
        </authorList>
    </citation>
    <scope>NUCLEOTIDE SEQUENCE [LARGE SCALE GENOMIC DNA]</scope>
    <source>
        <strain evidence="2">RIFCSPHIGHO2_01_FULL_58_15</strain>
    </source>
</reference>
<dbReference type="Proteomes" id="UP000178690">
    <property type="component" value="Unassembled WGS sequence"/>
</dbReference>
<sequence length="95" mass="11130">MPKDEVDPEDPMELNGVALWTEEDTQETMAECFIVEFMRLGYDHHRILALFGNPYYIGMHMVLENRGEAYVRQKIESTFAQWGRPVCWTSEGRQS</sequence>
<dbReference type="AlphaFoldDB" id="A0A1G2PKB3"/>
<protein>
    <submittedName>
        <fullName evidence="1">Uncharacterized protein</fullName>
    </submittedName>
</protein>
<gene>
    <name evidence="1" type="ORF">A2682_00010</name>
</gene>
<organism evidence="1 2">
    <name type="scientific">Terrybacteria sp. (strain RIFCSPHIGHO2_01_FULL_58_15)</name>
    <dbReference type="NCBI Taxonomy" id="1802363"/>
    <lineage>
        <taxon>Bacteria</taxon>
        <taxon>Candidatus Terryibacteriota</taxon>
    </lineage>
</organism>
<evidence type="ECO:0000313" key="2">
    <source>
        <dbReference type="Proteomes" id="UP000178690"/>
    </source>
</evidence>
<name>A0A1G2PKB3_TERXR</name>